<evidence type="ECO:0000313" key="2">
    <source>
        <dbReference type="Proteomes" id="UP000215223"/>
    </source>
</evidence>
<dbReference type="Proteomes" id="UP000215223">
    <property type="component" value="Unassembled WGS sequence"/>
</dbReference>
<dbReference type="EMBL" id="NMQT01000130">
    <property type="protein sequence ID" value="OXM47911.1"/>
    <property type="molecule type" value="Genomic_DNA"/>
</dbReference>
<dbReference type="AlphaFoldDB" id="A0A229RN67"/>
<evidence type="ECO:0008006" key="3">
    <source>
        <dbReference type="Google" id="ProtNLM"/>
    </source>
</evidence>
<name>A0A229RN67_9PSEU</name>
<organism evidence="1 2">
    <name type="scientific">Amycolatopsis thailandensis</name>
    <dbReference type="NCBI Taxonomy" id="589330"/>
    <lineage>
        <taxon>Bacteria</taxon>
        <taxon>Bacillati</taxon>
        <taxon>Actinomycetota</taxon>
        <taxon>Actinomycetes</taxon>
        <taxon>Pseudonocardiales</taxon>
        <taxon>Pseudonocardiaceae</taxon>
        <taxon>Amycolatopsis</taxon>
    </lineage>
</organism>
<reference evidence="1 2" key="1">
    <citation type="submission" date="2017-07" db="EMBL/GenBank/DDBJ databases">
        <title>Amycolatopsis thailandensis Genome sequencing and assembly.</title>
        <authorList>
            <person name="Kaur N."/>
            <person name="Mayilraj S."/>
        </authorList>
    </citation>
    <scope>NUCLEOTIDE SEQUENCE [LARGE SCALE GENOMIC DNA]</scope>
    <source>
        <strain evidence="1 2">JCM 16380</strain>
    </source>
</reference>
<keyword evidence="2" id="KW-1185">Reference proteome</keyword>
<protein>
    <recommendedName>
        <fullName evidence="3">Glycosyltransferase 2-like domain-containing protein</fullName>
    </recommendedName>
</protein>
<proteinExistence type="predicted"/>
<evidence type="ECO:0000313" key="1">
    <source>
        <dbReference type="EMBL" id="OXM47911.1"/>
    </source>
</evidence>
<sequence length="242" mass="26752">MIGWRRILFLDDDHHLDFEQVADAADALRTHRIGAFQAENFPDNSVVRHAERLAGGRPGVAPSIGSAAIRIDPDTTFFPEVYNEDWLFMYDSLISGDHVLPVGEVRQLPYDPFADPARAASEEFGDLLAEGLVRFGQDGKFATEVSEADWDAALEDRANLINNLSSRLRGRNSAALLSLRAANDRLSRISARSLKAYVTAWRNDVEVWRERLGGITSTGSAVGAIRQLGLSAEAHHFGRRLP</sequence>
<gene>
    <name evidence="1" type="ORF">CFP71_34000</name>
</gene>
<comment type="caution">
    <text evidence="1">The sequence shown here is derived from an EMBL/GenBank/DDBJ whole genome shotgun (WGS) entry which is preliminary data.</text>
</comment>
<accession>A0A229RN67</accession>